<evidence type="ECO:0000313" key="1">
    <source>
        <dbReference type="EMBL" id="KAG6538847.1"/>
    </source>
</evidence>
<sequence>MAGIASIPSAGDALAFKLSSAILFTVATGIMAITSKIQPSQLAEVQRNATRLWKQLGRATETSLSHGSPTDSDVEEAEEKMLVLEKAYPHPLLLEMLEKFSAVVEPTRWWPKIQPKKFRARFVSNGWSKELEEELRGALRVLKVKDREEYTKLSSLALNVNKALATAGPLPAGATAISSSLMGSPALGPAP</sequence>
<dbReference type="AlphaFoldDB" id="A0A8J5MAK0"/>
<evidence type="ECO:0008006" key="3">
    <source>
        <dbReference type="Google" id="ProtNLM"/>
    </source>
</evidence>
<organism evidence="1 2">
    <name type="scientific">Zingiber officinale</name>
    <name type="common">Ginger</name>
    <name type="synonym">Amomum zingiber</name>
    <dbReference type="NCBI Taxonomy" id="94328"/>
    <lineage>
        <taxon>Eukaryota</taxon>
        <taxon>Viridiplantae</taxon>
        <taxon>Streptophyta</taxon>
        <taxon>Embryophyta</taxon>
        <taxon>Tracheophyta</taxon>
        <taxon>Spermatophyta</taxon>
        <taxon>Magnoliopsida</taxon>
        <taxon>Liliopsida</taxon>
        <taxon>Zingiberales</taxon>
        <taxon>Zingiberaceae</taxon>
        <taxon>Zingiber</taxon>
    </lineage>
</organism>
<dbReference type="PANTHER" id="PTHR33358:SF12">
    <property type="entry name" value="F-BOX PROTEIN WITH A DOMAIN PROTEIN"/>
    <property type="match status" value="1"/>
</dbReference>
<keyword evidence="2" id="KW-1185">Reference proteome</keyword>
<reference evidence="1 2" key="1">
    <citation type="submission" date="2020-08" db="EMBL/GenBank/DDBJ databases">
        <title>Plant Genome Project.</title>
        <authorList>
            <person name="Zhang R.-G."/>
        </authorList>
    </citation>
    <scope>NUCLEOTIDE SEQUENCE [LARGE SCALE GENOMIC DNA]</scope>
    <source>
        <tissue evidence="1">Rhizome</tissue>
    </source>
</reference>
<dbReference type="InterPro" id="IPR027949">
    <property type="entry name" value="Chloroplast_duf"/>
</dbReference>
<evidence type="ECO:0000313" key="2">
    <source>
        <dbReference type="Proteomes" id="UP000734854"/>
    </source>
</evidence>
<proteinExistence type="predicted"/>
<accession>A0A8J5MAK0</accession>
<dbReference type="PANTHER" id="PTHR33358">
    <property type="entry name" value="F-BOX PROTEIN WITH A DOMAIN PROTEIN"/>
    <property type="match status" value="1"/>
</dbReference>
<dbReference type="Proteomes" id="UP000734854">
    <property type="component" value="Unassembled WGS sequence"/>
</dbReference>
<dbReference type="EMBL" id="JACMSC010000001">
    <property type="protein sequence ID" value="KAG6538847.1"/>
    <property type="molecule type" value="Genomic_DNA"/>
</dbReference>
<comment type="caution">
    <text evidence="1">The sequence shown here is derived from an EMBL/GenBank/DDBJ whole genome shotgun (WGS) entry which is preliminary data.</text>
</comment>
<gene>
    <name evidence="1" type="ORF">ZIOFF_003998</name>
</gene>
<dbReference type="Pfam" id="PF14476">
    <property type="entry name" value="Chloroplast_duf"/>
    <property type="match status" value="1"/>
</dbReference>
<name>A0A8J5MAK0_ZINOF</name>
<protein>
    <recommendedName>
        <fullName evidence="3">F-box protein</fullName>
    </recommendedName>
</protein>